<organism evidence="2 3">
    <name type="scientific">Trichomalopsis sarcophagae</name>
    <dbReference type="NCBI Taxonomy" id="543379"/>
    <lineage>
        <taxon>Eukaryota</taxon>
        <taxon>Metazoa</taxon>
        <taxon>Ecdysozoa</taxon>
        <taxon>Arthropoda</taxon>
        <taxon>Hexapoda</taxon>
        <taxon>Insecta</taxon>
        <taxon>Pterygota</taxon>
        <taxon>Neoptera</taxon>
        <taxon>Endopterygota</taxon>
        <taxon>Hymenoptera</taxon>
        <taxon>Apocrita</taxon>
        <taxon>Proctotrupomorpha</taxon>
        <taxon>Chalcidoidea</taxon>
        <taxon>Pteromalidae</taxon>
        <taxon>Pteromalinae</taxon>
        <taxon>Trichomalopsis</taxon>
    </lineage>
</organism>
<feature type="compositionally biased region" description="Basic residues" evidence="1">
    <location>
        <begin position="155"/>
        <end position="168"/>
    </location>
</feature>
<accession>A0A232FC46</accession>
<comment type="caution">
    <text evidence="2">The sequence shown here is derived from an EMBL/GenBank/DDBJ whole genome shotgun (WGS) entry which is preliminary data.</text>
</comment>
<sequence length="174" mass="20131">MYCKQPTMQAPENQFLPHLPQVLQQQQRFAQAPTVQVQSVQHIQWLYYQQQLQWQQQELKQRQFMYQQSLPPPQQSFELMQQNLENQILCLNHWLKLLQEKNGVAVAENHANEYSDVKTAHSSVGVRAGMKANDVKNQRLASLLHTLAFYDSSRGKRGRGGGHGRGQGRGRGFY</sequence>
<reference evidence="2 3" key="1">
    <citation type="journal article" date="2017" name="Curr. Biol.">
        <title>The Evolution of Venom by Co-option of Single-Copy Genes.</title>
        <authorList>
            <person name="Martinson E.O."/>
            <person name="Mrinalini"/>
            <person name="Kelkar Y.D."/>
            <person name="Chang C.H."/>
            <person name="Werren J.H."/>
        </authorList>
    </citation>
    <scope>NUCLEOTIDE SEQUENCE [LARGE SCALE GENOMIC DNA]</scope>
    <source>
        <strain evidence="2 3">Alberta</strain>
        <tissue evidence="2">Whole body</tissue>
    </source>
</reference>
<evidence type="ECO:0000313" key="3">
    <source>
        <dbReference type="Proteomes" id="UP000215335"/>
    </source>
</evidence>
<evidence type="ECO:0000313" key="2">
    <source>
        <dbReference type="EMBL" id="OXU28396.1"/>
    </source>
</evidence>
<dbReference type="Proteomes" id="UP000215335">
    <property type="component" value="Unassembled WGS sequence"/>
</dbReference>
<feature type="region of interest" description="Disordered" evidence="1">
    <location>
        <begin position="154"/>
        <end position="174"/>
    </location>
</feature>
<evidence type="ECO:0000256" key="1">
    <source>
        <dbReference type="SAM" id="MobiDB-lite"/>
    </source>
</evidence>
<gene>
    <name evidence="2" type="ORF">TSAR_013524</name>
</gene>
<name>A0A232FC46_9HYME</name>
<dbReference type="AlphaFoldDB" id="A0A232FC46"/>
<dbReference type="EMBL" id="NNAY01000437">
    <property type="protein sequence ID" value="OXU28396.1"/>
    <property type="molecule type" value="Genomic_DNA"/>
</dbReference>
<protein>
    <submittedName>
        <fullName evidence="2">Uncharacterized protein</fullName>
    </submittedName>
</protein>
<proteinExistence type="predicted"/>
<keyword evidence="3" id="KW-1185">Reference proteome</keyword>